<keyword evidence="6" id="KW-0808">Transferase</keyword>
<accession>A0AAE3KI88</accession>
<evidence type="ECO:0000256" key="5">
    <source>
        <dbReference type="RuleBase" id="RU004516"/>
    </source>
</evidence>
<dbReference type="Gene3D" id="3.20.10.10">
    <property type="entry name" value="D-amino Acid Aminotransferase, subunit A, domain 2"/>
    <property type="match status" value="1"/>
</dbReference>
<dbReference type="GO" id="GO:0008652">
    <property type="term" value="P:amino acid biosynthetic process"/>
    <property type="evidence" value="ECO:0007669"/>
    <property type="project" value="UniProtKB-ARBA"/>
</dbReference>
<dbReference type="InterPro" id="IPR043131">
    <property type="entry name" value="BCAT-like_N"/>
</dbReference>
<dbReference type="PANTHER" id="PTHR42743:SF4">
    <property type="entry name" value="BRANCHED-CHAIN-AMINO-ACID AMINOTRANSFERASE-RELATED"/>
    <property type="match status" value="1"/>
</dbReference>
<comment type="similarity">
    <text evidence="2 4">Belongs to the class-IV pyridoxal-phosphate-dependent aminotransferase family.</text>
</comment>
<dbReference type="GO" id="GO:0008483">
    <property type="term" value="F:transaminase activity"/>
    <property type="evidence" value="ECO:0007669"/>
    <property type="project" value="UniProtKB-KW"/>
</dbReference>
<keyword evidence="6" id="KW-0032">Aminotransferase</keyword>
<evidence type="ECO:0000256" key="3">
    <source>
        <dbReference type="ARBA" id="ARBA00022898"/>
    </source>
</evidence>
<organism evidence="6 7">
    <name type="scientific">Goodfellowiella coeruleoviolacea</name>
    <dbReference type="NCBI Taxonomy" id="334858"/>
    <lineage>
        <taxon>Bacteria</taxon>
        <taxon>Bacillati</taxon>
        <taxon>Actinomycetota</taxon>
        <taxon>Actinomycetes</taxon>
        <taxon>Pseudonocardiales</taxon>
        <taxon>Pseudonocardiaceae</taxon>
        <taxon>Goodfellowiella</taxon>
    </lineage>
</organism>
<comment type="cofactor">
    <cofactor evidence="1 5">
        <name>pyridoxal 5'-phosphate</name>
        <dbReference type="ChEBI" id="CHEBI:597326"/>
    </cofactor>
</comment>
<dbReference type="Proteomes" id="UP001206128">
    <property type="component" value="Unassembled WGS sequence"/>
</dbReference>
<comment type="caution">
    <text evidence="6">The sequence shown here is derived from an EMBL/GenBank/DDBJ whole genome shotgun (WGS) entry which is preliminary data.</text>
</comment>
<evidence type="ECO:0000313" key="6">
    <source>
        <dbReference type="EMBL" id="MCP2167164.1"/>
    </source>
</evidence>
<dbReference type="InterPro" id="IPR043132">
    <property type="entry name" value="BCAT-like_C"/>
</dbReference>
<dbReference type="Gene3D" id="3.30.470.10">
    <property type="match status" value="1"/>
</dbReference>
<evidence type="ECO:0000256" key="2">
    <source>
        <dbReference type="ARBA" id="ARBA00009320"/>
    </source>
</evidence>
<evidence type="ECO:0000313" key="7">
    <source>
        <dbReference type="Proteomes" id="UP001206128"/>
    </source>
</evidence>
<evidence type="ECO:0000256" key="1">
    <source>
        <dbReference type="ARBA" id="ARBA00001933"/>
    </source>
</evidence>
<dbReference type="InterPro" id="IPR050571">
    <property type="entry name" value="Class-IV_PLP-Dep_Aminotrnsfr"/>
</dbReference>
<dbReference type="InterPro" id="IPR036038">
    <property type="entry name" value="Aminotransferase-like"/>
</dbReference>
<dbReference type="RefSeq" id="WP_253773773.1">
    <property type="nucleotide sequence ID" value="NZ_JAMTCK010000009.1"/>
</dbReference>
<dbReference type="EMBL" id="JAMTCK010000009">
    <property type="protein sequence ID" value="MCP2167164.1"/>
    <property type="molecule type" value="Genomic_DNA"/>
</dbReference>
<evidence type="ECO:0000256" key="4">
    <source>
        <dbReference type="RuleBase" id="RU004106"/>
    </source>
</evidence>
<dbReference type="AlphaFoldDB" id="A0AAE3KI88"/>
<sequence>MTKPPESVRTFWDGPDHGRHIPFGSTSVQHGAAVFEGIRCYATASGPALFRADDHLVRLLNSARLLGLGHDYELARLRAAVVDAAAATGLPGCYVRPGLFCPDPLLTIDLGRLRFRLGIEMWPMSPTPVPPRPVRLTVSPWRRPSPLSFPPRAKAVGTYVTSAVAKTAAVAAGFDDAVQLDPDSGRVAEATTTNIFLVRAGVLVTPWLTDNLLAGITRDSVLVLARELGIPVREGPVDLAELRAADEVFLTGTAGELAPVSVLDEHAYPAARPVFDAIAAAFHATVTGARPDHADWLTPVPAAPAS</sequence>
<dbReference type="Pfam" id="PF01063">
    <property type="entry name" value="Aminotran_4"/>
    <property type="match status" value="1"/>
</dbReference>
<protein>
    <submittedName>
        <fullName evidence="6">Branched chain amino acid aminotransferase apoenzyme</fullName>
    </submittedName>
</protein>
<dbReference type="SUPFAM" id="SSF56752">
    <property type="entry name" value="D-aminoacid aminotransferase-like PLP-dependent enzymes"/>
    <property type="match status" value="1"/>
</dbReference>
<reference evidence="6" key="1">
    <citation type="submission" date="2022-06" db="EMBL/GenBank/DDBJ databases">
        <title>Genomic Encyclopedia of Archaeal and Bacterial Type Strains, Phase II (KMG-II): from individual species to whole genera.</title>
        <authorList>
            <person name="Goeker M."/>
        </authorList>
    </citation>
    <scope>NUCLEOTIDE SEQUENCE</scope>
    <source>
        <strain evidence="6">DSM 43935</strain>
    </source>
</reference>
<dbReference type="FunFam" id="3.20.10.10:FF:000002">
    <property type="entry name" value="D-alanine aminotransferase"/>
    <property type="match status" value="1"/>
</dbReference>
<dbReference type="GO" id="GO:0046394">
    <property type="term" value="P:carboxylic acid biosynthetic process"/>
    <property type="evidence" value="ECO:0007669"/>
    <property type="project" value="UniProtKB-ARBA"/>
</dbReference>
<proteinExistence type="inferred from homology"/>
<dbReference type="PANTHER" id="PTHR42743">
    <property type="entry name" value="AMINO-ACID AMINOTRANSFERASE"/>
    <property type="match status" value="1"/>
</dbReference>
<keyword evidence="7" id="KW-1185">Reference proteome</keyword>
<dbReference type="PROSITE" id="PS00770">
    <property type="entry name" value="AA_TRANSFER_CLASS_4"/>
    <property type="match status" value="1"/>
</dbReference>
<name>A0AAE3KI88_9PSEU</name>
<gene>
    <name evidence="6" type="ORF">LX83_004037</name>
</gene>
<keyword evidence="3 5" id="KW-0663">Pyridoxal phosphate</keyword>
<dbReference type="InterPro" id="IPR018300">
    <property type="entry name" value="Aminotrans_IV_CS"/>
</dbReference>
<dbReference type="InterPro" id="IPR001544">
    <property type="entry name" value="Aminotrans_IV"/>
</dbReference>